<protein>
    <recommendedName>
        <fullName evidence="3">F-box domain-containing protein</fullName>
    </recommendedName>
</protein>
<dbReference type="SUPFAM" id="SSF52047">
    <property type="entry name" value="RNI-like"/>
    <property type="match status" value="1"/>
</dbReference>
<name>A0A8H7CCK3_AGABI</name>
<reference evidence="1 2" key="1">
    <citation type="journal article" name="Sci. Rep.">
        <title>Telomere-to-telomere assembled and centromere annotated genomes of the two main subspecies of the button mushroom Agaricus bisporus reveal especially polymorphic chromosome ends.</title>
        <authorList>
            <person name="Sonnenberg A.S.M."/>
            <person name="Sedaghat-Telgerd N."/>
            <person name="Lavrijssen B."/>
            <person name="Ohm R.A."/>
            <person name="Hendrickx P.M."/>
            <person name="Scholtmeijer K."/>
            <person name="Baars J.J.P."/>
            <person name="van Peer A."/>
        </authorList>
    </citation>
    <scope>NUCLEOTIDE SEQUENCE [LARGE SCALE GENOMIC DNA]</scope>
    <source>
        <strain evidence="1 2">H119_p4</strain>
    </source>
</reference>
<evidence type="ECO:0008006" key="3">
    <source>
        <dbReference type="Google" id="ProtNLM"/>
    </source>
</evidence>
<dbReference type="AlphaFoldDB" id="A0A8H7CCK3"/>
<accession>A0A8H7CCK3</accession>
<dbReference type="EMBL" id="JABXXO010000009">
    <property type="protein sequence ID" value="KAF7770823.1"/>
    <property type="molecule type" value="Genomic_DNA"/>
</dbReference>
<organism evidence="1 2">
    <name type="scientific">Agaricus bisporus var. burnettii</name>
    <dbReference type="NCBI Taxonomy" id="192524"/>
    <lineage>
        <taxon>Eukaryota</taxon>
        <taxon>Fungi</taxon>
        <taxon>Dikarya</taxon>
        <taxon>Basidiomycota</taxon>
        <taxon>Agaricomycotina</taxon>
        <taxon>Agaricomycetes</taxon>
        <taxon>Agaricomycetidae</taxon>
        <taxon>Agaricales</taxon>
        <taxon>Agaricineae</taxon>
        <taxon>Agaricaceae</taxon>
        <taxon>Agaricus</taxon>
    </lineage>
</organism>
<sequence>MKLRISTSICHCTFANAQHAEPSNRTPSTHLPFLSCFARHRSERHSPHCPPFIWFILKSCHPHPRVPFLACGCLRRPILMDFHTYHRLQFMERMFNKKPEEVTAISNELFKILWKRRHSWAHIDFQFANIYDHSRVGDVEALLVDPPPPEDLMRVRTARIIDNRSGEINLTVPLWLNVANNPNLQSLEVGPWCLDIPPHQNLRELIFTEPLDPSYALHFLDYCPRLERFVVKIRETPGAEVLLLPEGSVVRDQLRHLEINAVGQISAVPIISALTCPRLEFFSAELNGGYIESQRSLISFLCRSDCRLHTLKGLNLRYLNPEALPHFLTLPQLRNLETLLVCNADDHFCEILTQPAIHRCSDKSKPLPILPNLKNLDLIEIWFSAHKFSDMLMSRFDSLQRVQILSNRTIQSLLAYDRLWDFPGTISRVDHVNEVFLELDSFGRNNMSWDPQSLFTAPERNLPLPLPGQDKLLGGEHNRFGRRLIWNTINYLEKVGQGCY</sequence>
<dbReference type="Proteomes" id="UP000629468">
    <property type="component" value="Unassembled WGS sequence"/>
</dbReference>
<proteinExistence type="predicted"/>
<evidence type="ECO:0000313" key="1">
    <source>
        <dbReference type="EMBL" id="KAF7770823.1"/>
    </source>
</evidence>
<comment type="caution">
    <text evidence="1">The sequence shown here is derived from an EMBL/GenBank/DDBJ whole genome shotgun (WGS) entry which is preliminary data.</text>
</comment>
<gene>
    <name evidence="1" type="ORF">Agabi119p4_6797</name>
</gene>
<evidence type="ECO:0000313" key="2">
    <source>
        <dbReference type="Proteomes" id="UP000629468"/>
    </source>
</evidence>